<gene>
    <name evidence="2" type="ORF">ACFL27_18830</name>
</gene>
<dbReference type="Pfam" id="PF00884">
    <property type="entry name" value="Sulfatase"/>
    <property type="match status" value="1"/>
</dbReference>
<dbReference type="Proteomes" id="UP001594351">
    <property type="component" value="Unassembled WGS sequence"/>
</dbReference>
<evidence type="ECO:0000313" key="3">
    <source>
        <dbReference type="Proteomes" id="UP001594351"/>
    </source>
</evidence>
<feature type="domain" description="Sulfatase N-terminal" evidence="1">
    <location>
        <begin position="387"/>
        <end position="689"/>
    </location>
</feature>
<keyword evidence="3" id="KW-1185">Reference proteome</keyword>
<dbReference type="SUPFAM" id="SSF53649">
    <property type="entry name" value="Alkaline phosphatase-like"/>
    <property type="match status" value="1"/>
</dbReference>
<dbReference type="PANTHER" id="PTHR43751">
    <property type="entry name" value="SULFATASE"/>
    <property type="match status" value="1"/>
</dbReference>
<comment type="caution">
    <text evidence="2">The sequence shown here is derived from an EMBL/GenBank/DDBJ whole genome shotgun (WGS) entry which is preliminary data.</text>
</comment>
<dbReference type="CDD" id="cd16148">
    <property type="entry name" value="sulfatase_like"/>
    <property type="match status" value="1"/>
</dbReference>
<dbReference type="PANTHER" id="PTHR43751:SF3">
    <property type="entry name" value="SULFATASE N-TERMINAL DOMAIN-CONTAINING PROTEIN"/>
    <property type="match status" value="1"/>
</dbReference>
<sequence>MKMLLKILLSIVSIALLLLGYIVFNVLRSEEKSRTLSGENFFQMLTEATFLPKDLIVDLTKQNIKSDRSLWHIPNPRNFILEEGWLEQSNLGVRAIGLKSRLKFSISVPTDYILYFECLYQAEKGKKKVQTMTLNVNNHAFDKIHLHEGWNNLHMVLPRQTLLQGENTLTFSYDYPIIFPPEQNDSESSLLRFRKLGFMRKPRDTELTDTVLFTMVKASEGDAFRAKSDQTKNAIIFDRSGSLVLPVYIPAHYKYLNFTVSGLSALPDWFQFQVMVDNLEGESNTIFNCSKNESGQNPVSKFETVSLALAPYGDQKIILTFDLDTLSSPSVMIIDPQLSLFATRSESLAYYFKRYFSRVVDHRDIGAGNVFRNHRGPDKSLKKEPHPDIVMVILDAARPDHFGCYGYPKATTPFIDHLSRESVVYATVTALAPYTLCSVPTMISGLSFVHHGVLQVEHKLHQKVKTLAEYLRESGYSTISYSATPNNSIDRGFAQGFDEFHEMWKTKNDLGHSMDSHFLSHSVSKRFQELDRENPLYLQLHYVPPHEPYNPPSIFDVFGDPDYAGSYTGTYQTLYAINDRKLHPQPADFEEIISLYDGNLLRADHAFGIIYRLLQQRERWNNTVLLLTSDHGEAFFEHSCMGHNKTVYQEMLRVPFILKLPGRAKIESIMNQFQASLADIVPTFLELVGRNPEPEVEGMNLLPHNIDLNLARQRWLCARSLNADDPFFSCSTRRWKVIVQGTRYLELYDLDHDPREIKNILHLKPHIFSGLLDLVHDQIFLQKPAFASDRLEKLSSEDEAMLRELGYLED</sequence>
<name>A0ABV6Z1P7_UNCC1</name>
<dbReference type="InterPro" id="IPR052701">
    <property type="entry name" value="GAG_Ulvan_Degrading_Sulfatases"/>
</dbReference>
<accession>A0ABV6Z1P7</accession>
<dbReference type="Gene3D" id="3.40.720.10">
    <property type="entry name" value="Alkaline Phosphatase, subunit A"/>
    <property type="match status" value="1"/>
</dbReference>
<proteinExistence type="predicted"/>
<dbReference type="EMBL" id="JBHPBY010000289">
    <property type="protein sequence ID" value="MFC1852256.1"/>
    <property type="molecule type" value="Genomic_DNA"/>
</dbReference>
<dbReference type="InterPro" id="IPR017850">
    <property type="entry name" value="Alkaline_phosphatase_core_sf"/>
</dbReference>
<organism evidence="2 3">
    <name type="scientific">candidate division CSSED10-310 bacterium</name>
    <dbReference type="NCBI Taxonomy" id="2855610"/>
    <lineage>
        <taxon>Bacteria</taxon>
        <taxon>Bacteria division CSSED10-310</taxon>
    </lineage>
</organism>
<protein>
    <submittedName>
        <fullName evidence="2">Sulfatase</fullName>
    </submittedName>
</protein>
<reference evidence="2 3" key="1">
    <citation type="submission" date="2024-09" db="EMBL/GenBank/DDBJ databases">
        <title>Laminarin stimulates single cell rates of sulfate reduction while oxygen inhibits transcriptomic activity in coastal marine sediment.</title>
        <authorList>
            <person name="Lindsay M."/>
            <person name="Orcutt B."/>
            <person name="Emerson D."/>
            <person name="Stepanauskas R."/>
            <person name="D'Angelo T."/>
        </authorList>
    </citation>
    <scope>NUCLEOTIDE SEQUENCE [LARGE SCALE GENOMIC DNA]</scope>
    <source>
        <strain evidence="2">SAG AM-311-K15</strain>
    </source>
</reference>
<dbReference type="InterPro" id="IPR000917">
    <property type="entry name" value="Sulfatase_N"/>
</dbReference>
<evidence type="ECO:0000259" key="1">
    <source>
        <dbReference type="Pfam" id="PF00884"/>
    </source>
</evidence>
<evidence type="ECO:0000313" key="2">
    <source>
        <dbReference type="EMBL" id="MFC1852256.1"/>
    </source>
</evidence>